<evidence type="ECO:0000256" key="3">
    <source>
        <dbReference type="ARBA" id="ARBA00023239"/>
    </source>
</evidence>
<evidence type="ECO:0000256" key="4">
    <source>
        <dbReference type="PIRNR" id="PIRNR006181"/>
    </source>
</evidence>
<dbReference type="PANTHER" id="PTHR30411:SF0">
    <property type="entry name" value="CYS-TRNA(PRO)_CYS-TRNA(CYS) DEACYLASE YBAK"/>
    <property type="match status" value="1"/>
</dbReference>
<protein>
    <recommendedName>
        <fullName evidence="4">Cys-tRNA(Pro)/Cys-tRNA(Cys) deacylase</fullName>
        <ecNumber evidence="4">4.2.-.-</ecNumber>
    </recommendedName>
</protein>
<comment type="similarity">
    <text evidence="1 4">Belongs to the prolyl-tRNA editing family. YbaK/EbsC subfamily.</text>
</comment>
<dbReference type="Pfam" id="PF04073">
    <property type="entry name" value="tRNA_edit"/>
    <property type="match status" value="1"/>
</dbReference>
<dbReference type="Proteomes" id="UP000182915">
    <property type="component" value="Chromosome I"/>
</dbReference>
<dbReference type="GO" id="GO:0006412">
    <property type="term" value="P:translation"/>
    <property type="evidence" value="ECO:0007669"/>
    <property type="project" value="UniProtKB-KW"/>
</dbReference>
<dbReference type="InterPro" id="IPR036754">
    <property type="entry name" value="YbaK/aa-tRNA-synt-asso_dom_sf"/>
</dbReference>
<dbReference type="GO" id="GO:0016829">
    <property type="term" value="F:lyase activity"/>
    <property type="evidence" value="ECO:0007669"/>
    <property type="project" value="UniProtKB-KW"/>
</dbReference>
<dbReference type="PIRSF" id="PIRSF006181">
    <property type="entry name" value="EbsC_YbaK"/>
    <property type="match status" value="1"/>
</dbReference>
<dbReference type="Gene3D" id="3.90.960.10">
    <property type="entry name" value="YbaK/aminoacyl-tRNA synthetase-associated domain"/>
    <property type="match status" value="1"/>
</dbReference>
<sequence>MAATTVNNTAIGPGCSPITDASGAHYSGAVPRAATPAIAALLSAGVPHEVLQYHHDPRAESFGEEAVEALARDTGIEPAQVFKTLVVALPRGLGVAVLPVPARLSLKAAAAALGVPKVTMTEKAAAERSTGYVLGGISPLGQRKPLPTVVDESALQWDRVLCSAGKRGWDVAVAPQDLVRLTGAATADICA</sequence>
<keyword evidence="3 4" id="KW-0456">Lyase</keyword>
<evidence type="ECO:0000313" key="6">
    <source>
        <dbReference type="EMBL" id="SEH90473.1"/>
    </source>
</evidence>
<dbReference type="GO" id="GO:0002161">
    <property type="term" value="F:aminoacyl-tRNA deacylase activity"/>
    <property type="evidence" value="ECO:0007669"/>
    <property type="project" value="InterPro"/>
</dbReference>
<dbReference type="InterPro" id="IPR004369">
    <property type="entry name" value="Prolyl-tRNA_editing_YbaK/EbsC"/>
</dbReference>
<gene>
    <name evidence="6" type="ORF">SAMN04489835_5485</name>
</gene>
<evidence type="ECO:0000259" key="5">
    <source>
        <dbReference type="Pfam" id="PF04073"/>
    </source>
</evidence>
<dbReference type="SUPFAM" id="SSF55826">
    <property type="entry name" value="YbaK/ProRS associated domain"/>
    <property type="match status" value="1"/>
</dbReference>
<evidence type="ECO:0000256" key="2">
    <source>
        <dbReference type="ARBA" id="ARBA00022917"/>
    </source>
</evidence>
<reference evidence="7" key="1">
    <citation type="submission" date="2016-10" db="EMBL/GenBank/DDBJ databases">
        <authorList>
            <person name="Varghese N."/>
            <person name="Submissions S."/>
        </authorList>
    </citation>
    <scope>NUCLEOTIDE SEQUENCE [LARGE SCALE GENOMIC DNA]</scope>
    <source>
        <strain evidence="7">DSM 45405</strain>
    </source>
</reference>
<evidence type="ECO:0000313" key="7">
    <source>
        <dbReference type="Proteomes" id="UP000182915"/>
    </source>
</evidence>
<accession>A0A1H6LVH8</accession>
<feature type="domain" description="YbaK/aminoacyl-tRNA synthetase-associated" evidence="5">
    <location>
        <begin position="66"/>
        <end position="181"/>
    </location>
</feature>
<keyword evidence="7" id="KW-1185">Reference proteome</keyword>
<dbReference type="EMBL" id="LT629971">
    <property type="protein sequence ID" value="SEH90473.1"/>
    <property type="molecule type" value="Genomic_DNA"/>
</dbReference>
<keyword evidence="2 4" id="KW-0648">Protein biosynthesis</keyword>
<dbReference type="STRING" id="370526.SAMN04489835_5485"/>
<dbReference type="EC" id="4.2.-.-" evidence="4"/>
<proteinExistence type="inferred from homology"/>
<name>A0A1H6LVH8_MYCRU</name>
<organism evidence="6 7">
    <name type="scientific">Mycolicibacterium rutilum</name>
    <name type="common">Mycobacterium rutilum</name>
    <dbReference type="NCBI Taxonomy" id="370526"/>
    <lineage>
        <taxon>Bacteria</taxon>
        <taxon>Bacillati</taxon>
        <taxon>Actinomycetota</taxon>
        <taxon>Actinomycetes</taxon>
        <taxon>Mycobacteriales</taxon>
        <taxon>Mycobacteriaceae</taxon>
        <taxon>Mycolicibacterium</taxon>
    </lineage>
</organism>
<dbReference type="AlphaFoldDB" id="A0A1H6LVH8"/>
<dbReference type="PANTHER" id="PTHR30411">
    <property type="entry name" value="CYTOPLASMIC PROTEIN"/>
    <property type="match status" value="1"/>
</dbReference>
<evidence type="ECO:0000256" key="1">
    <source>
        <dbReference type="ARBA" id="ARBA00009798"/>
    </source>
</evidence>
<dbReference type="CDD" id="cd00002">
    <property type="entry name" value="YbaK_deacylase"/>
    <property type="match status" value="1"/>
</dbReference>
<dbReference type="InterPro" id="IPR007214">
    <property type="entry name" value="YbaK/aa-tRNA-synth-assoc-dom"/>
</dbReference>